<dbReference type="Proteomes" id="UP000827460">
    <property type="component" value="Segment"/>
</dbReference>
<name>A0AAE8YUD5_9CAUD</name>
<evidence type="ECO:0000313" key="1">
    <source>
        <dbReference type="EMBL" id="UGO50767.1"/>
    </source>
</evidence>
<protein>
    <submittedName>
        <fullName evidence="1">Uncharacterized protein</fullName>
    </submittedName>
</protein>
<evidence type="ECO:0000313" key="2">
    <source>
        <dbReference type="Proteomes" id="UP000827460"/>
    </source>
</evidence>
<accession>A0AAE8YUD5</accession>
<sequence length="70" mass="7971">MMFMKIINDIKVINETSKASFETKLKTAIRDFQRVGLTVEIQFNAGSRDQYPNIEFSALVIGYENPVNKG</sequence>
<proteinExistence type="predicted"/>
<reference evidence="1" key="1">
    <citation type="submission" date="2021-10" db="EMBL/GenBank/DDBJ databases">
        <authorList>
            <person name="Lavering E.D."/>
            <person name="James R."/>
            <person name="Fairholm J.D."/>
            <person name="Ogilvie B.H."/>
            <person name="Thurgood T.L."/>
            <person name="Robison R.A."/>
            <person name="Grose J.H."/>
        </authorList>
    </citation>
    <scope>NUCLEOTIDE SEQUENCE</scope>
</reference>
<gene>
    <name evidence="1" type="ORF">SOPHRITA_176</name>
</gene>
<organism evidence="1 2">
    <name type="scientific">Bacillus phage vB_BanS_Sophrita</name>
    <dbReference type="NCBI Taxonomy" id="2894790"/>
    <lineage>
        <taxon>Viruses</taxon>
        <taxon>Duplodnaviria</taxon>
        <taxon>Heunggongvirae</taxon>
        <taxon>Uroviricota</taxon>
        <taxon>Caudoviricetes</taxon>
        <taxon>Joanripponvirinae</taxon>
        <taxon>Sophritavirus</taxon>
        <taxon>Sophritavirus sophrita</taxon>
    </lineage>
</organism>
<dbReference type="EMBL" id="OK499991">
    <property type="protein sequence ID" value="UGO50767.1"/>
    <property type="molecule type" value="Genomic_DNA"/>
</dbReference>
<keyword evidence="2" id="KW-1185">Reference proteome</keyword>